<evidence type="ECO:0000256" key="1">
    <source>
        <dbReference type="PROSITE-ProRule" id="PRU00047"/>
    </source>
</evidence>
<sequence length="386" mass="43392">MDLDRVVADNVESNAPAPVQGTVPEGDGPDTKRKKFLELKKGHMSVTEYEWEFVRLSKYARERVPTEAKMCHKFEDGLNEDMKVLAGILEIKEFVVLVERACRAEELMKEKKKIESEARDVRKRIMSRSAPTQSKKSRGVSPHSYASTRRSHRNRKKQGSSFRTQATSMASVDGAKPRQFECQHCGKRHPSPCRRNKGTCFECGSLDHFVRDCPELGEKLQTGRQSGSAPRGRPLKNTGNGAGNKNTTREIVVRSEARTLARAYAIRAREEASSPNVITDTFSFYDQDRSLLSGPFTVITVDEFDIGMDWLTLHGAIVDCKRKVIELRHGSGKILRESELKVESVPIVHDFADVFLEELPCLPPVGEVEFGIELMLETAPILISPY</sequence>
<feature type="compositionally biased region" description="Low complexity" evidence="2">
    <location>
        <begin position="236"/>
        <end position="246"/>
    </location>
</feature>
<evidence type="ECO:0000313" key="5">
    <source>
        <dbReference type="RefSeq" id="XP_016747106.1"/>
    </source>
</evidence>
<keyword evidence="1" id="KW-0479">Metal-binding</keyword>
<dbReference type="PaxDb" id="3635-A0A1U8P7C3"/>
<dbReference type="PANTHER" id="PTHR15503:SF45">
    <property type="entry name" value="RNA-DIRECTED DNA POLYMERASE HOMOLOG"/>
    <property type="match status" value="1"/>
</dbReference>
<dbReference type="GO" id="GO:0003676">
    <property type="term" value="F:nucleic acid binding"/>
    <property type="evidence" value="ECO:0007669"/>
    <property type="project" value="InterPro"/>
</dbReference>
<keyword evidence="4" id="KW-1185">Reference proteome</keyword>
<feature type="compositionally biased region" description="Basic residues" evidence="2">
    <location>
        <begin position="149"/>
        <end position="158"/>
    </location>
</feature>
<evidence type="ECO:0000256" key="2">
    <source>
        <dbReference type="SAM" id="MobiDB-lite"/>
    </source>
</evidence>
<dbReference type="InterPro" id="IPR005162">
    <property type="entry name" value="Retrotrans_gag_dom"/>
</dbReference>
<dbReference type="Pfam" id="PF00098">
    <property type="entry name" value="zf-CCHC"/>
    <property type="match status" value="1"/>
</dbReference>
<reference evidence="4" key="1">
    <citation type="journal article" date="2020" name="Nat. Genet.">
        <title>Genomic diversifications of five Gossypium allopolyploid species and their impact on cotton improvement.</title>
        <authorList>
            <person name="Chen Z.J."/>
            <person name="Sreedasyam A."/>
            <person name="Ando A."/>
            <person name="Song Q."/>
            <person name="De Santiago L.M."/>
            <person name="Hulse-Kemp A.M."/>
            <person name="Ding M."/>
            <person name="Ye W."/>
            <person name="Kirkbride R.C."/>
            <person name="Jenkins J."/>
            <person name="Plott C."/>
            <person name="Lovell J."/>
            <person name="Lin Y.M."/>
            <person name="Vaughn R."/>
            <person name="Liu B."/>
            <person name="Simpson S."/>
            <person name="Scheffler B.E."/>
            <person name="Wen L."/>
            <person name="Saski C.A."/>
            <person name="Grover C.E."/>
            <person name="Hu G."/>
            <person name="Conover J.L."/>
            <person name="Carlson J.W."/>
            <person name="Shu S."/>
            <person name="Boston L.B."/>
            <person name="Williams M."/>
            <person name="Peterson D.G."/>
            <person name="McGee K."/>
            <person name="Jones D.C."/>
            <person name="Wendel J.F."/>
            <person name="Stelly D.M."/>
            <person name="Grimwood J."/>
            <person name="Schmutz J."/>
        </authorList>
    </citation>
    <scope>NUCLEOTIDE SEQUENCE [LARGE SCALE GENOMIC DNA]</scope>
    <source>
        <strain evidence="4">cv. TM-1</strain>
    </source>
</reference>
<dbReference type="InterPro" id="IPR032567">
    <property type="entry name" value="RTL1-rel"/>
</dbReference>
<protein>
    <recommendedName>
        <fullName evidence="3">CCHC-type domain-containing protein</fullName>
    </recommendedName>
</protein>
<dbReference type="RefSeq" id="XP_016747106.1">
    <property type="nucleotide sequence ID" value="XM_016891617.1"/>
</dbReference>
<name>A0A1U8P7C3_GOSHI</name>
<dbReference type="GeneID" id="107955823"/>
<gene>
    <name evidence="5" type="primary">LOC107955823</name>
</gene>
<accession>A0A1U8P7C3</accession>
<dbReference type="Proteomes" id="UP000818029">
    <property type="component" value="Chromosome A07"/>
</dbReference>
<dbReference type="Pfam" id="PF03732">
    <property type="entry name" value="Retrotrans_gag"/>
    <property type="match status" value="1"/>
</dbReference>
<reference evidence="5" key="2">
    <citation type="submission" date="2025-08" db="UniProtKB">
        <authorList>
            <consortium name="RefSeq"/>
        </authorList>
    </citation>
    <scope>IDENTIFICATION</scope>
</reference>
<dbReference type="AlphaFoldDB" id="A0A1U8P7C3"/>
<dbReference type="GO" id="GO:0008270">
    <property type="term" value="F:zinc ion binding"/>
    <property type="evidence" value="ECO:0007669"/>
    <property type="project" value="UniProtKB-KW"/>
</dbReference>
<evidence type="ECO:0000259" key="3">
    <source>
        <dbReference type="PROSITE" id="PS50158"/>
    </source>
</evidence>
<keyword evidence="1" id="KW-0863">Zinc-finger</keyword>
<feature type="domain" description="CCHC-type" evidence="3">
    <location>
        <begin position="200"/>
        <end position="215"/>
    </location>
</feature>
<dbReference type="InterPro" id="IPR001878">
    <property type="entry name" value="Znf_CCHC"/>
</dbReference>
<evidence type="ECO:0000313" key="4">
    <source>
        <dbReference type="Proteomes" id="UP000818029"/>
    </source>
</evidence>
<feature type="region of interest" description="Disordered" evidence="2">
    <location>
        <begin position="9"/>
        <end position="31"/>
    </location>
</feature>
<feature type="region of interest" description="Disordered" evidence="2">
    <location>
        <begin position="220"/>
        <end position="247"/>
    </location>
</feature>
<keyword evidence="1" id="KW-0862">Zinc</keyword>
<proteinExistence type="predicted"/>
<dbReference type="PANTHER" id="PTHR15503">
    <property type="entry name" value="LDOC1 RELATED"/>
    <property type="match status" value="1"/>
</dbReference>
<dbReference type="KEGG" id="ghi:107955823"/>
<dbReference type="SMART" id="SM00343">
    <property type="entry name" value="ZnF_C2HC"/>
    <property type="match status" value="1"/>
</dbReference>
<dbReference type="Gene3D" id="4.10.60.10">
    <property type="entry name" value="Zinc finger, CCHC-type"/>
    <property type="match status" value="1"/>
</dbReference>
<feature type="region of interest" description="Disordered" evidence="2">
    <location>
        <begin position="112"/>
        <end position="175"/>
    </location>
</feature>
<dbReference type="PROSITE" id="PS50158">
    <property type="entry name" value="ZF_CCHC"/>
    <property type="match status" value="1"/>
</dbReference>
<feature type="compositionally biased region" description="Polar residues" evidence="2">
    <location>
        <begin position="159"/>
        <end position="170"/>
    </location>
</feature>
<organism evidence="4 5">
    <name type="scientific">Gossypium hirsutum</name>
    <name type="common">Upland cotton</name>
    <name type="synonym">Gossypium mexicanum</name>
    <dbReference type="NCBI Taxonomy" id="3635"/>
    <lineage>
        <taxon>Eukaryota</taxon>
        <taxon>Viridiplantae</taxon>
        <taxon>Streptophyta</taxon>
        <taxon>Embryophyta</taxon>
        <taxon>Tracheophyta</taxon>
        <taxon>Spermatophyta</taxon>
        <taxon>Magnoliopsida</taxon>
        <taxon>eudicotyledons</taxon>
        <taxon>Gunneridae</taxon>
        <taxon>Pentapetalae</taxon>
        <taxon>rosids</taxon>
        <taxon>malvids</taxon>
        <taxon>Malvales</taxon>
        <taxon>Malvaceae</taxon>
        <taxon>Malvoideae</taxon>
        <taxon>Gossypium</taxon>
    </lineage>
</organism>